<evidence type="ECO:0000313" key="10">
    <source>
        <dbReference type="EMBL" id="OOZ39139.1"/>
    </source>
</evidence>
<organism evidence="10 11">
    <name type="scientific">Solemya pervernicosa gill symbiont</name>
    <dbReference type="NCBI Taxonomy" id="642797"/>
    <lineage>
        <taxon>Bacteria</taxon>
        <taxon>Pseudomonadati</taxon>
        <taxon>Pseudomonadota</taxon>
        <taxon>Gammaproteobacteria</taxon>
        <taxon>sulfur-oxidizing symbionts</taxon>
    </lineage>
</organism>
<keyword evidence="7 9" id="KW-0460">Magnesium</keyword>
<evidence type="ECO:0000256" key="8">
    <source>
        <dbReference type="ARBA" id="ARBA00023118"/>
    </source>
</evidence>
<keyword evidence="5 9" id="KW-0255">Endonuclease</keyword>
<evidence type="ECO:0000256" key="7">
    <source>
        <dbReference type="ARBA" id="ARBA00022842"/>
    </source>
</evidence>
<evidence type="ECO:0000313" key="11">
    <source>
        <dbReference type="Proteomes" id="UP000191110"/>
    </source>
</evidence>
<dbReference type="GO" id="GO:0051607">
    <property type="term" value="P:defense response to virus"/>
    <property type="evidence" value="ECO:0007669"/>
    <property type="project" value="UniProtKB-UniRule"/>
</dbReference>
<proteinExistence type="inferred from homology"/>
<keyword evidence="11" id="KW-1185">Reference proteome</keyword>
<dbReference type="Proteomes" id="UP000191110">
    <property type="component" value="Unassembled WGS sequence"/>
</dbReference>
<dbReference type="HAMAP" id="MF_01471">
    <property type="entry name" value="Cas2"/>
    <property type="match status" value="1"/>
</dbReference>
<comment type="subunit">
    <text evidence="9">Homodimer, forms a heterotetramer with a Cas1 homodimer.</text>
</comment>
<dbReference type="OrthoDB" id="9791737at2"/>
<feature type="binding site" evidence="9">
    <location>
        <position position="8"/>
    </location>
    <ligand>
        <name>Mg(2+)</name>
        <dbReference type="ChEBI" id="CHEBI:18420"/>
        <note>catalytic</note>
    </ligand>
</feature>
<dbReference type="GO" id="GO:0004521">
    <property type="term" value="F:RNA endonuclease activity"/>
    <property type="evidence" value="ECO:0007669"/>
    <property type="project" value="InterPro"/>
</dbReference>
<dbReference type="InterPro" id="IPR021127">
    <property type="entry name" value="CRISPR_associated_Cas2"/>
</dbReference>
<evidence type="ECO:0000256" key="1">
    <source>
        <dbReference type="ARBA" id="ARBA00001946"/>
    </source>
</evidence>
<keyword evidence="6 9" id="KW-0378">Hydrolase</keyword>
<evidence type="ECO:0000256" key="5">
    <source>
        <dbReference type="ARBA" id="ARBA00022759"/>
    </source>
</evidence>
<evidence type="ECO:0000256" key="4">
    <source>
        <dbReference type="ARBA" id="ARBA00022723"/>
    </source>
</evidence>
<keyword evidence="3 9" id="KW-0540">Nuclease</keyword>
<name>A0A1T2L223_9GAMM</name>
<dbReference type="GO" id="GO:0016787">
    <property type="term" value="F:hydrolase activity"/>
    <property type="evidence" value="ECO:0007669"/>
    <property type="project" value="UniProtKB-KW"/>
</dbReference>
<keyword evidence="8 9" id="KW-0051">Antiviral defense</keyword>
<dbReference type="InterPro" id="IPR019199">
    <property type="entry name" value="Virulence_VapD/CRISPR_Cas2"/>
</dbReference>
<reference evidence="10 11" key="1">
    <citation type="submission" date="2016-11" db="EMBL/GenBank/DDBJ databases">
        <title>Mixed transmission modes and dynamic genome evolution in an obligate animal-bacterial symbiosis.</title>
        <authorList>
            <person name="Russell S.L."/>
            <person name="Corbett-Detig R.B."/>
            <person name="Cavanaugh C.M."/>
        </authorList>
    </citation>
    <scope>NUCLEOTIDE SEQUENCE [LARGE SCALE GENOMIC DNA]</scope>
    <source>
        <strain evidence="10">Sveles-Q1</strain>
    </source>
</reference>
<dbReference type="GO" id="GO:0046872">
    <property type="term" value="F:metal ion binding"/>
    <property type="evidence" value="ECO:0007669"/>
    <property type="project" value="UniProtKB-UniRule"/>
</dbReference>
<dbReference type="Gene3D" id="3.30.70.240">
    <property type="match status" value="1"/>
</dbReference>
<dbReference type="AlphaFoldDB" id="A0A1T2L223"/>
<comment type="caution">
    <text evidence="10">The sequence shown here is derived from an EMBL/GenBank/DDBJ whole genome shotgun (WGS) entry which is preliminary data.</text>
</comment>
<protein>
    <recommendedName>
        <fullName evidence="9">CRISPR-associated endoribonuclease Cas2</fullName>
        <ecNumber evidence="9">3.1.-.-</ecNumber>
    </recommendedName>
</protein>
<dbReference type="EC" id="3.1.-.-" evidence="9"/>
<comment type="cofactor">
    <cofactor evidence="1 9">
        <name>Mg(2+)</name>
        <dbReference type="ChEBI" id="CHEBI:18420"/>
    </cofactor>
</comment>
<dbReference type="NCBIfam" id="TIGR01573">
    <property type="entry name" value="cas2"/>
    <property type="match status" value="1"/>
</dbReference>
<comment type="function">
    <text evidence="9">CRISPR (clustered regularly interspaced short palindromic repeat), is an adaptive immune system that provides protection against mobile genetic elements (viruses, transposable elements and conjugative plasmids). CRISPR clusters contain sequences complementary to antecedent mobile elements and target invading nucleic acids. CRISPR clusters are transcribed and processed into CRISPR RNA (crRNA). Functions as a ssRNA-specific endoribonuclease. Involved in the integration of spacer DNA into the CRISPR cassette.</text>
</comment>
<evidence type="ECO:0000256" key="6">
    <source>
        <dbReference type="ARBA" id="ARBA00022801"/>
    </source>
</evidence>
<dbReference type="EMBL" id="MPRL01000059">
    <property type="protein sequence ID" value="OOZ39139.1"/>
    <property type="molecule type" value="Genomic_DNA"/>
</dbReference>
<evidence type="ECO:0000256" key="9">
    <source>
        <dbReference type="HAMAP-Rule" id="MF_01471"/>
    </source>
</evidence>
<keyword evidence="4 9" id="KW-0479">Metal-binding</keyword>
<accession>A0A1T2L223</accession>
<gene>
    <name evidence="9" type="primary">cas2</name>
    <name evidence="10" type="ORF">BOW53_12875</name>
</gene>
<dbReference type="CDD" id="cd09638">
    <property type="entry name" value="Cas2_I_II_III"/>
    <property type="match status" value="1"/>
</dbReference>
<dbReference type="SUPFAM" id="SSF143430">
    <property type="entry name" value="TTP0101/SSO1404-like"/>
    <property type="match status" value="1"/>
</dbReference>
<comment type="similarity">
    <text evidence="2 9">Belongs to the CRISPR-associated endoribonuclease Cas2 protein family.</text>
</comment>
<sequence length="101" mass="11817">MWLIALFDLPTDTPEARRAYTSFRKQLLKSGFKMLQYSVYARYCPSEEKAKVHHNRIQRVLPPDGEVRVMSLTDAQFAKMKIFHGKTRGAPERVPDQIEMF</sequence>
<evidence type="ECO:0000256" key="3">
    <source>
        <dbReference type="ARBA" id="ARBA00022722"/>
    </source>
</evidence>
<evidence type="ECO:0000256" key="2">
    <source>
        <dbReference type="ARBA" id="ARBA00009959"/>
    </source>
</evidence>
<dbReference type="Pfam" id="PF09827">
    <property type="entry name" value="CRISPR_Cas2"/>
    <property type="match status" value="1"/>
</dbReference>
<dbReference type="GO" id="GO:0043571">
    <property type="term" value="P:maintenance of CRISPR repeat elements"/>
    <property type="evidence" value="ECO:0007669"/>
    <property type="project" value="UniProtKB-UniRule"/>
</dbReference>